<evidence type="ECO:0000256" key="1">
    <source>
        <dbReference type="SAM" id="Phobius"/>
    </source>
</evidence>
<dbReference type="KEGG" id="plyc:GXP70_10390"/>
<name>A0A6C0FT29_9BACL</name>
<proteinExistence type="predicted"/>
<feature type="transmembrane region" description="Helical" evidence="1">
    <location>
        <begin position="164"/>
        <end position="182"/>
    </location>
</feature>
<feature type="transmembrane region" description="Helical" evidence="1">
    <location>
        <begin position="85"/>
        <end position="102"/>
    </location>
</feature>
<reference evidence="2 3" key="1">
    <citation type="submission" date="2020-01" db="EMBL/GenBank/DDBJ databases">
        <title>Paenibacillus sp. nov., isolated from tomato rhizosphere.</title>
        <authorList>
            <person name="Weon H.-Y."/>
            <person name="Lee S.A."/>
        </authorList>
    </citation>
    <scope>NUCLEOTIDE SEQUENCE [LARGE SCALE GENOMIC DNA]</scope>
    <source>
        <strain evidence="2 3">12200R-189</strain>
    </source>
</reference>
<dbReference type="Proteomes" id="UP000476064">
    <property type="component" value="Chromosome"/>
</dbReference>
<organism evidence="2 3">
    <name type="scientific">Paenibacillus lycopersici</name>
    <dbReference type="NCBI Taxonomy" id="2704462"/>
    <lineage>
        <taxon>Bacteria</taxon>
        <taxon>Bacillati</taxon>
        <taxon>Bacillota</taxon>
        <taxon>Bacilli</taxon>
        <taxon>Bacillales</taxon>
        <taxon>Paenibacillaceae</taxon>
        <taxon>Paenibacillus</taxon>
    </lineage>
</organism>
<feature type="transmembrane region" description="Helical" evidence="1">
    <location>
        <begin position="246"/>
        <end position="266"/>
    </location>
</feature>
<protein>
    <recommendedName>
        <fullName evidence="4">DUF2157 domain-containing protein</fullName>
    </recommendedName>
</protein>
<keyword evidence="1" id="KW-0472">Membrane</keyword>
<dbReference type="EMBL" id="CP048209">
    <property type="protein sequence ID" value="QHT60308.1"/>
    <property type="molecule type" value="Genomic_DNA"/>
</dbReference>
<feature type="transmembrane region" description="Helical" evidence="1">
    <location>
        <begin position="194"/>
        <end position="212"/>
    </location>
</feature>
<dbReference type="AlphaFoldDB" id="A0A6C0FT29"/>
<evidence type="ECO:0000313" key="2">
    <source>
        <dbReference type="EMBL" id="QHT60308.1"/>
    </source>
</evidence>
<accession>A0A6C0FT29</accession>
<keyword evidence="1" id="KW-1133">Transmembrane helix</keyword>
<gene>
    <name evidence="2" type="ORF">GXP70_10390</name>
</gene>
<feature type="transmembrane region" description="Helical" evidence="1">
    <location>
        <begin position="114"/>
        <end position="133"/>
    </location>
</feature>
<sequence>MDQERRRAIVKEIEHWQRSKLLPEQYCDFLLNLYLEEGETRAPTTFTGRAAVVVKEATAKQWLLTFGIFSLICFVVLYFNVFHPLLQIALSLAGVYAMLLIGQKYRNKSESVGLMFIGAGMLLMLGSGLYMLGLHELHAWGWKAGLLAACALLWIAFGIGARIPLLHLCGWLASFLVYAWLLTSKTAAPKWYEIQLYWLPLSFVFGWCSWLVQRWSKSSASILFIAGAIAWFMPELYAAMFGGGAGGLQVALIIKIIAGGMLLFSLRKQWIAWVA</sequence>
<keyword evidence="1" id="KW-0812">Transmembrane</keyword>
<feature type="transmembrane region" description="Helical" evidence="1">
    <location>
        <begin position="139"/>
        <end position="157"/>
    </location>
</feature>
<evidence type="ECO:0000313" key="3">
    <source>
        <dbReference type="Proteomes" id="UP000476064"/>
    </source>
</evidence>
<keyword evidence="3" id="KW-1185">Reference proteome</keyword>
<feature type="transmembrane region" description="Helical" evidence="1">
    <location>
        <begin position="219"/>
        <end position="240"/>
    </location>
</feature>
<feature type="transmembrane region" description="Helical" evidence="1">
    <location>
        <begin position="62"/>
        <end position="79"/>
    </location>
</feature>
<evidence type="ECO:0008006" key="4">
    <source>
        <dbReference type="Google" id="ProtNLM"/>
    </source>
</evidence>